<reference evidence="5" key="1">
    <citation type="submission" date="2020-03" db="EMBL/GenBank/DDBJ databases">
        <authorList>
            <person name="Weist P."/>
        </authorList>
    </citation>
    <scope>NUCLEOTIDE SEQUENCE</scope>
</reference>
<gene>
    <name evidence="5" type="ORF">PLEPLA_LOCUS2753</name>
</gene>
<comment type="caution">
    <text evidence="5">The sequence shown here is derived from an EMBL/GenBank/DDBJ whole genome shotgun (WGS) entry which is preliminary data.</text>
</comment>
<evidence type="ECO:0000313" key="5">
    <source>
        <dbReference type="EMBL" id="CAB1415040.1"/>
    </source>
</evidence>
<accession>A0A9N7TL58</accession>
<dbReference type="Gene3D" id="3.10.100.10">
    <property type="entry name" value="Mannose-Binding Protein A, subunit A"/>
    <property type="match status" value="1"/>
</dbReference>
<feature type="compositionally biased region" description="Polar residues" evidence="2">
    <location>
        <begin position="47"/>
        <end position="56"/>
    </location>
</feature>
<evidence type="ECO:0000313" key="6">
    <source>
        <dbReference type="Proteomes" id="UP001153269"/>
    </source>
</evidence>
<dbReference type="InterPro" id="IPR001304">
    <property type="entry name" value="C-type_lectin-like"/>
</dbReference>
<dbReference type="Pfam" id="PF00059">
    <property type="entry name" value="Lectin_C"/>
    <property type="match status" value="1"/>
</dbReference>
<proteinExistence type="predicted"/>
<dbReference type="PANTHER" id="PTHR45710">
    <property type="entry name" value="C-TYPE LECTIN DOMAIN-CONTAINING PROTEIN 180"/>
    <property type="match status" value="1"/>
</dbReference>
<dbReference type="PANTHER" id="PTHR45710:SF26">
    <property type="entry name" value="RH26557P"/>
    <property type="match status" value="1"/>
</dbReference>
<dbReference type="GO" id="GO:0005886">
    <property type="term" value="C:plasma membrane"/>
    <property type="evidence" value="ECO:0007669"/>
    <property type="project" value="UniProtKB-SubCell"/>
</dbReference>
<evidence type="ECO:0000256" key="3">
    <source>
        <dbReference type="SAM" id="Phobius"/>
    </source>
</evidence>
<sequence length="188" mass="20783">MPEAEVLHNIKSKRPRGNTDVAPPSTDDHTYCNIDNLKAQRPGSKQPAASNRRSGGTSERVALLLLSVLLAAAVTAFGVTLHENNQTKKSLHKLQEEATNLTGILSKTEPYKVEQPCKPPSVRNEACPRCDDGWEPHGGQSYFFSSVNLTWNESRTQCKSMGGDLVVINSREEQRFLESRLKVKNGLL</sequence>
<protein>
    <recommendedName>
        <fullName evidence="4">C-type lectin domain-containing protein</fullName>
    </recommendedName>
</protein>
<dbReference type="InterPro" id="IPR050828">
    <property type="entry name" value="C-type_lectin/matrix_domain"/>
</dbReference>
<comment type="subcellular location">
    <subcellularLocation>
        <location evidence="1">Cell membrane</location>
        <topology evidence="1">Single-pass type II membrane protein</topology>
    </subcellularLocation>
</comment>
<organism evidence="5 6">
    <name type="scientific">Pleuronectes platessa</name>
    <name type="common">European plaice</name>
    <dbReference type="NCBI Taxonomy" id="8262"/>
    <lineage>
        <taxon>Eukaryota</taxon>
        <taxon>Metazoa</taxon>
        <taxon>Chordata</taxon>
        <taxon>Craniata</taxon>
        <taxon>Vertebrata</taxon>
        <taxon>Euteleostomi</taxon>
        <taxon>Actinopterygii</taxon>
        <taxon>Neopterygii</taxon>
        <taxon>Teleostei</taxon>
        <taxon>Neoteleostei</taxon>
        <taxon>Acanthomorphata</taxon>
        <taxon>Carangaria</taxon>
        <taxon>Pleuronectiformes</taxon>
        <taxon>Pleuronectoidei</taxon>
        <taxon>Pleuronectidae</taxon>
        <taxon>Pleuronectes</taxon>
    </lineage>
</organism>
<keyword evidence="3" id="KW-1133">Transmembrane helix</keyword>
<name>A0A9N7TL58_PLEPL</name>
<keyword evidence="3" id="KW-0812">Transmembrane</keyword>
<dbReference type="SUPFAM" id="SSF56436">
    <property type="entry name" value="C-type lectin-like"/>
    <property type="match status" value="1"/>
</dbReference>
<feature type="domain" description="C-type lectin" evidence="4">
    <location>
        <begin position="149"/>
        <end position="182"/>
    </location>
</feature>
<keyword evidence="3" id="KW-0472">Membrane</keyword>
<dbReference type="Proteomes" id="UP001153269">
    <property type="component" value="Unassembled WGS sequence"/>
</dbReference>
<dbReference type="InterPro" id="IPR016186">
    <property type="entry name" value="C-type_lectin-like/link_sf"/>
</dbReference>
<dbReference type="InterPro" id="IPR016187">
    <property type="entry name" value="CTDL_fold"/>
</dbReference>
<dbReference type="EMBL" id="CADEAL010000136">
    <property type="protein sequence ID" value="CAB1415040.1"/>
    <property type="molecule type" value="Genomic_DNA"/>
</dbReference>
<evidence type="ECO:0000259" key="4">
    <source>
        <dbReference type="Pfam" id="PF00059"/>
    </source>
</evidence>
<dbReference type="AlphaFoldDB" id="A0A9N7TL58"/>
<keyword evidence="6" id="KW-1185">Reference proteome</keyword>
<evidence type="ECO:0000256" key="2">
    <source>
        <dbReference type="SAM" id="MobiDB-lite"/>
    </source>
</evidence>
<feature type="region of interest" description="Disordered" evidence="2">
    <location>
        <begin position="1"/>
        <end position="32"/>
    </location>
</feature>
<evidence type="ECO:0000256" key="1">
    <source>
        <dbReference type="ARBA" id="ARBA00004401"/>
    </source>
</evidence>
<feature type="region of interest" description="Disordered" evidence="2">
    <location>
        <begin position="37"/>
        <end position="56"/>
    </location>
</feature>
<feature type="transmembrane region" description="Helical" evidence="3">
    <location>
        <begin position="61"/>
        <end position="81"/>
    </location>
</feature>